<evidence type="ECO:0000313" key="3">
    <source>
        <dbReference type="Proteomes" id="UP000626092"/>
    </source>
</evidence>
<gene>
    <name evidence="2" type="ORF">RHSIM_Rhsim02G0080400</name>
</gene>
<protein>
    <recommendedName>
        <fullName evidence="1">FAR1 domain-containing protein</fullName>
    </recommendedName>
</protein>
<evidence type="ECO:0000313" key="2">
    <source>
        <dbReference type="EMBL" id="KAF7151663.1"/>
    </source>
</evidence>
<dbReference type="PANTHER" id="PTHR46328:SF39">
    <property type="entry name" value="PROTEIN FAR1-RELATED SEQUENCE 5-LIKE"/>
    <property type="match status" value="1"/>
</dbReference>
<dbReference type="Proteomes" id="UP000626092">
    <property type="component" value="Unassembled WGS sequence"/>
</dbReference>
<sequence length="117" mass="13567">MLEQIKKNQLRGMMDQLYPVESDGATKAFYDGQARRTGFLTRIVSSCKSGHDGSVISRRLACNKEGYNLNSRRWTGQCRIRKRESHREGCMAMVLMKREKLGEWVVTIFVRENTIIH</sequence>
<dbReference type="Pfam" id="PF03101">
    <property type="entry name" value="FAR1"/>
    <property type="match status" value="1"/>
</dbReference>
<dbReference type="PANTHER" id="PTHR46328">
    <property type="entry name" value="FAR-RED IMPAIRED RESPONSIVE (FAR1) FAMILY PROTEIN-RELATED"/>
    <property type="match status" value="1"/>
</dbReference>
<keyword evidence="3" id="KW-1185">Reference proteome</keyword>
<name>A0A834LZJ8_RHOSS</name>
<dbReference type="OrthoDB" id="1734564at2759"/>
<dbReference type="EMBL" id="WJXA01000002">
    <property type="protein sequence ID" value="KAF7151663.1"/>
    <property type="molecule type" value="Genomic_DNA"/>
</dbReference>
<comment type="caution">
    <text evidence="2">The sequence shown here is derived from an EMBL/GenBank/DDBJ whole genome shotgun (WGS) entry which is preliminary data.</text>
</comment>
<evidence type="ECO:0000259" key="1">
    <source>
        <dbReference type="Pfam" id="PF03101"/>
    </source>
</evidence>
<accession>A0A834LZJ8</accession>
<dbReference type="AlphaFoldDB" id="A0A834LZJ8"/>
<feature type="domain" description="FAR1" evidence="1">
    <location>
        <begin position="29"/>
        <end position="112"/>
    </location>
</feature>
<proteinExistence type="predicted"/>
<reference evidence="2" key="1">
    <citation type="submission" date="2019-11" db="EMBL/GenBank/DDBJ databases">
        <authorList>
            <person name="Liu Y."/>
            <person name="Hou J."/>
            <person name="Li T.-Q."/>
            <person name="Guan C.-H."/>
            <person name="Wu X."/>
            <person name="Wu H.-Z."/>
            <person name="Ling F."/>
            <person name="Zhang R."/>
            <person name="Shi X.-G."/>
            <person name="Ren J.-P."/>
            <person name="Chen E.-F."/>
            <person name="Sun J.-M."/>
        </authorList>
    </citation>
    <scope>NUCLEOTIDE SEQUENCE</scope>
    <source>
        <strain evidence="2">Adult_tree_wgs_1</strain>
        <tissue evidence="2">Leaves</tissue>
    </source>
</reference>
<organism evidence="2 3">
    <name type="scientific">Rhododendron simsii</name>
    <name type="common">Sims's rhododendron</name>
    <dbReference type="NCBI Taxonomy" id="118357"/>
    <lineage>
        <taxon>Eukaryota</taxon>
        <taxon>Viridiplantae</taxon>
        <taxon>Streptophyta</taxon>
        <taxon>Embryophyta</taxon>
        <taxon>Tracheophyta</taxon>
        <taxon>Spermatophyta</taxon>
        <taxon>Magnoliopsida</taxon>
        <taxon>eudicotyledons</taxon>
        <taxon>Gunneridae</taxon>
        <taxon>Pentapetalae</taxon>
        <taxon>asterids</taxon>
        <taxon>Ericales</taxon>
        <taxon>Ericaceae</taxon>
        <taxon>Ericoideae</taxon>
        <taxon>Rhodoreae</taxon>
        <taxon>Rhododendron</taxon>
    </lineage>
</organism>
<dbReference type="InterPro" id="IPR004330">
    <property type="entry name" value="FAR1_DNA_bnd_dom"/>
</dbReference>